<comment type="caution">
    <text evidence="1">The sequence shown here is derived from an EMBL/GenBank/DDBJ whole genome shotgun (WGS) entry which is preliminary data.</text>
</comment>
<protein>
    <submittedName>
        <fullName evidence="1">Cob(I)yrinic acid a,c-diamide adenosyltransferase</fullName>
    </submittedName>
</protein>
<dbReference type="Gene3D" id="3.40.50.300">
    <property type="entry name" value="P-loop containing nucleotide triphosphate hydrolases"/>
    <property type="match status" value="1"/>
</dbReference>
<dbReference type="EMBL" id="JACOQG010000024">
    <property type="protein sequence ID" value="MBC5780570.1"/>
    <property type="molecule type" value="Genomic_DNA"/>
</dbReference>
<dbReference type="Proteomes" id="UP000649826">
    <property type="component" value="Unassembled WGS sequence"/>
</dbReference>
<organism evidence="1 2">
    <name type="scientific">Blautia difficilis</name>
    <dbReference type="NCBI Taxonomy" id="2763027"/>
    <lineage>
        <taxon>Bacteria</taxon>
        <taxon>Bacillati</taxon>
        <taxon>Bacillota</taxon>
        <taxon>Clostridia</taxon>
        <taxon>Lachnospirales</taxon>
        <taxon>Lachnospiraceae</taxon>
        <taxon>Blautia</taxon>
    </lineage>
</organism>
<dbReference type="PANTHER" id="PTHR46638">
    <property type="entry name" value="CORRINOID ADENOSYLTRANSFERASE"/>
    <property type="match status" value="1"/>
</dbReference>
<dbReference type="SUPFAM" id="SSF52540">
    <property type="entry name" value="P-loop containing nucleoside triphosphate hydrolases"/>
    <property type="match status" value="1"/>
</dbReference>
<accession>A0ABR7IKM0</accession>
<name>A0ABR7IKM0_9FIRM</name>
<dbReference type="InterPro" id="IPR003724">
    <property type="entry name" value="CblAdoTrfase_CobA"/>
</dbReference>
<dbReference type="PANTHER" id="PTHR46638:SF1">
    <property type="entry name" value="CORRINOID ADENOSYLTRANSFERASE"/>
    <property type="match status" value="1"/>
</dbReference>
<keyword evidence="2" id="KW-1185">Reference proteome</keyword>
<gene>
    <name evidence="1" type="ORF">H8Z82_13100</name>
</gene>
<dbReference type="Pfam" id="PF02572">
    <property type="entry name" value="CobA_CobO_BtuR"/>
    <property type="match status" value="1"/>
</dbReference>
<reference evidence="1 2" key="1">
    <citation type="submission" date="2020-08" db="EMBL/GenBank/DDBJ databases">
        <title>Genome public.</title>
        <authorList>
            <person name="Liu C."/>
            <person name="Sun Q."/>
        </authorList>
    </citation>
    <scope>NUCLEOTIDE SEQUENCE [LARGE SCALE GENOMIC DNA]</scope>
    <source>
        <strain evidence="1 2">M29</strain>
    </source>
</reference>
<proteinExistence type="predicted"/>
<dbReference type="InterPro" id="IPR027417">
    <property type="entry name" value="P-loop_NTPase"/>
</dbReference>
<evidence type="ECO:0000313" key="1">
    <source>
        <dbReference type="EMBL" id="MBC5780570.1"/>
    </source>
</evidence>
<dbReference type="RefSeq" id="WP_186995364.1">
    <property type="nucleotide sequence ID" value="NZ_JACOQG010000024.1"/>
</dbReference>
<sequence>MEKEFTEVYCGSGKGKTTLAVGQCLRASANGKSVIIIQFLKGKERRELDFLEELENQDIKIFRFEKMEKCYEQLNDQEKEEENNNILNALNFARKVIATQECDFLLLDEILGLLDYGIATEEALEEILKLKDDSMHIILTGRVLPEGLRKYADSVTTLTTELLHCEAGCWERSEQ</sequence>
<dbReference type="PIRSF" id="PIRSF015617">
    <property type="entry name" value="Adensltrnsf_CobA"/>
    <property type="match status" value="1"/>
</dbReference>
<evidence type="ECO:0000313" key="2">
    <source>
        <dbReference type="Proteomes" id="UP000649826"/>
    </source>
</evidence>